<evidence type="ECO:0000313" key="1">
    <source>
        <dbReference type="EMBL" id="KAG8179886.1"/>
    </source>
</evidence>
<sequence>MKLKSYTTHVLGVRSECRLREVGCVRAPLFCVEVVGRLPSALLSTSLPRASTFSSLEDASDVVASAYTTLHNGQSQECVITITNAGNEPVEWVDISMHSKLKKDMETLFFTWDKEEINSQLPIPAGGVAHLTLHINAIGPFILEKPGNPVPLSSASPRRRGEPVLQPPEPFAAKTVEAVLQVQYSGGPGMRGGHCRQGSVALTVEVLPSLVITEWNVLPSEVPTHCYLVLDMQNGAAVEMEVAYAQLKRILIEAGDKCRVPVPVQRCSLAALSSMLGAEWASVDICGHLWTDEKTDSRKATLLSACRRHLHNEVDLQWTLPALEISGKASISEITWTEDMLGFILMSPLRWDVRINEKDFQPEMEFNFLLGELVTFSIKLLNVSDVPLLNLNLFVRGYQDYQNGRQSYRLETKRAVSGKDRIHIEEIKPGEEFLHACGFVFFHSGAYKVDILCSHNDPLLDSGVHPCLIQKCSPTLDLTILED</sequence>
<dbReference type="InterPro" id="IPR013935">
    <property type="entry name" value="Trs120_TRAPPC9"/>
</dbReference>
<dbReference type="EMBL" id="JAFNEN010000598">
    <property type="protein sequence ID" value="KAG8179886.1"/>
    <property type="molecule type" value="Genomic_DNA"/>
</dbReference>
<evidence type="ECO:0000313" key="2">
    <source>
        <dbReference type="Proteomes" id="UP000827092"/>
    </source>
</evidence>
<dbReference type="AlphaFoldDB" id="A0AAV6U7F1"/>
<name>A0AAV6U7F1_9ARAC</name>
<evidence type="ECO:0008006" key="3">
    <source>
        <dbReference type="Google" id="ProtNLM"/>
    </source>
</evidence>
<comment type="caution">
    <text evidence="1">The sequence shown here is derived from an EMBL/GenBank/DDBJ whole genome shotgun (WGS) entry which is preliminary data.</text>
</comment>
<accession>A0AAV6U7F1</accession>
<keyword evidence="2" id="KW-1185">Reference proteome</keyword>
<proteinExistence type="predicted"/>
<dbReference type="Proteomes" id="UP000827092">
    <property type="component" value="Unassembled WGS sequence"/>
</dbReference>
<reference evidence="1 2" key="1">
    <citation type="journal article" date="2022" name="Nat. Ecol. Evol.">
        <title>A masculinizing supergene underlies an exaggerated male reproductive morph in a spider.</title>
        <authorList>
            <person name="Hendrickx F."/>
            <person name="De Corte Z."/>
            <person name="Sonet G."/>
            <person name="Van Belleghem S.M."/>
            <person name="Kostlbacher S."/>
            <person name="Vangestel C."/>
        </authorList>
    </citation>
    <scope>NUCLEOTIDE SEQUENCE [LARGE SCALE GENOMIC DNA]</scope>
    <source>
        <strain evidence="1">W744_W776</strain>
    </source>
</reference>
<dbReference type="PANTHER" id="PTHR21512:SF5">
    <property type="entry name" value="TRAFFICKING PROTEIN PARTICLE COMPLEX SUBUNIT 9"/>
    <property type="match status" value="1"/>
</dbReference>
<protein>
    <recommendedName>
        <fullName evidence="3">Trafficking protein particle complex subunit 9</fullName>
    </recommendedName>
</protein>
<gene>
    <name evidence="1" type="ORF">JTE90_017418</name>
</gene>
<organism evidence="1 2">
    <name type="scientific">Oedothorax gibbosus</name>
    <dbReference type="NCBI Taxonomy" id="931172"/>
    <lineage>
        <taxon>Eukaryota</taxon>
        <taxon>Metazoa</taxon>
        <taxon>Ecdysozoa</taxon>
        <taxon>Arthropoda</taxon>
        <taxon>Chelicerata</taxon>
        <taxon>Arachnida</taxon>
        <taxon>Araneae</taxon>
        <taxon>Araneomorphae</taxon>
        <taxon>Entelegynae</taxon>
        <taxon>Araneoidea</taxon>
        <taxon>Linyphiidae</taxon>
        <taxon>Erigoninae</taxon>
        <taxon>Oedothorax</taxon>
    </lineage>
</organism>
<dbReference type="GO" id="GO:0005802">
    <property type="term" value="C:trans-Golgi network"/>
    <property type="evidence" value="ECO:0007669"/>
    <property type="project" value="TreeGrafter"/>
</dbReference>
<dbReference type="PANTHER" id="PTHR21512">
    <property type="entry name" value="TRAFFICKING PROTEIN PARTICLE COMPLEX SUBUNIT 9"/>
    <property type="match status" value="1"/>
</dbReference>